<dbReference type="InterPro" id="IPR001421">
    <property type="entry name" value="ATP8_metazoa"/>
</dbReference>
<proteinExistence type="inferred from homology"/>
<evidence type="ECO:0000256" key="11">
    <source>
        <dbReference type="ARBA" id="ARBA00023310"/>
    </source>
</evidence>
<organism evidence="14">
    <name type="scientific">Nothocrax urumutum</name>
    <dbReference type="NCBI Taxonomy" id="125065"/>
    <lineage>
        <taxon>Eukaryota</taxon>
        <taxon>Metazoa</taxon>
        <taxon>Chordata</taxon>
        <taxon>Craniata</taxon>
        <taxon>Vertebrata</taxon>
        <taxon>Euteleostomi</taxon>
        <taxon>Archelosauria</taxon>
        <taxon>Archosauria</taxon>
        <taxon>Dinosauria</taxon>
        <taxon>Saurischia</taxon>
        <taxon>Theropoda</taxon>
        <taxon>Coelurosauria</taxon>
        <taxon>Aves</taxon>
        <taxon>Neognathae</taxon>
        <taxon>Galloanserae</taxon>
        <taxon>Galliformes</taxon>
        <taxon>Cracidae</taxon>
        <taxon>Nothocrax</taxon>
    </lineage>
</organism>
<sequence>MPHLNPNPLFIIFLLTWFTLSLLVQPKLLSFTPTNPPSYKALTTKTTSWTWPWI</sequence>
<keyword evidence="4 12" id="KW-0138">CF(0)</keyword>
<dbReference type="PANTHER" id="PTHR39937:SF1">
    <property type="entry name" value="ATP SYNTHASE PROTEIN 8"/>
    <property type="match status" value="1"/>
</dbReference>
<keyword evidence="9 12" id="KW-0496">Mitochondrion</keyword>
<evidence type="ECO:0000256" key="3">
    <source>
        <dbReference type="ARBA" id="ARBA00022448"/>
    </source>
</evidence>
<dbReference type="GO" id="GO:0031966">
    <property type="term" value="C:mitochondrial membrane"/>
    <property type="evidence" value="ECO:0007669"/>
    <property type="project" value="UniProtKB-SubCell"/>
</dbReference>
<dbReference type="GO" id="GO:0045259">
    <property type="term" value="C:proton-transporting ATP synthase complex"/>
    <property type="evidence" value="ECO:0007669"/>
    <property type="project" value="UniProtKB-KW"/>
</dbReference>
<geneLocation type="mitochondrion" evidence="14"/>
<keyword evidence="10" id="KW-0472">Membrane</keyword>
<keyword evidence="6 12" id="KW-0375">Hydrogen ion transport</keyword>
<evidence type="ECO:0000256" key="7">
    <source>
        <dbReference type="ARBA" id="ARBA00022989"/>
    </source>
</evidence>
<evidence type="ECO:0000313" key="14">
    <source>
        <dbReference type="EMBL" id="AAN61028.1"/>
    </source>
</evidence>
<evidence type="ECO:0000256" key="1">
    <source>
        <dbReference type="ARBA" id="ARBA00004304"/>
    </source>
</evidence>
<reference evidence="14" key="1">
    <citation type="journal article" date="2004" name="Auk">
        <title>Vicariant speciation of curassows (Aves: Cracidae): a hypothesis based on mitochondrial DNA phylogeny.</title>
        <authorList>
            <person name="Pereira S.L."/>
            <person name="Baker A.J."/>
        </authorList>
    </citation>
    <scope>NUCLEOTIDE SEQUENCE</scope>
</reference>
<evidence type="ECO:0000256" key="10">
    <source>
        <dbReference type="ARBA" id="ARBA00023136"/>
    </source>
</evidence>
<evidence type="ECO:0000256" key="5">
    <source>
        <dbReference type="ARBA" id="ARBA00022692"/>
    </source>
</evidence>
<keyword evidence="8 12" id="KW-0406">Ion transport</keyword>
<comment type="subcellular location">
    <subcellularLocation>
        <location evidence="1 12">Mitochondrion membrane</location>
        <topology evidence="1 12">Single-pass membrane protein</topology>
    </subcellularLocation>
</comment>
<keyword evidence="3 12" id="KW-0813">Transport</keyword>
<keyword evidence="7" id="KW-1133">Transmembrane helix</keyword>
<keyword evidence="13" id="KW-0732">Signal</keyword>
<dbReference type="InterPro" id="IPR050635">
    <property type="entry name" value="ATPase_protein_8"/>
</dbReference>
<dbReference type="EMBL" id="AY143684">
    <property type="protein sequence ID" value="AAN61028.1"/>
    <property type="molecule type" value="Genomic_DNA"/>
</dbReference>
<dbReference type="GO" id="GO:0015078">
    <property type="term" value="F:proton transmembrane transporter activity"/>
    <property type="evidence" value="ECO:0007669"/>
    <property type="project" value="InterPro"/>
</dbReference>
<evidence type="ECO:0000256" key="12">
    <source>
        <dbReference type="RuleBase" id="RU003661"/>
    </source>
</evidence>
<feature type="signal peptide" evidence="13">
    <location>
        <begin position="1"/>
        <end position="21"/>
    </location>
</feature>
<name>Q69I67_9GALL</name>
<feature type="chain" id="PRO_5004270272" description="ATP synthase complex subunit 8" evidence="13">
    <location>
        <begin position="22"/>
        <end position="54"/>
    </location>
</feature>
<keyword evidence="11" id="KW-0066">ATP synthesis</keyword>
<keyword evidence="5 12" id="KW-0812">Transmembrane</keyword>
<dbReference type="Pfam" id="PF00895">
    <property type="entry name" value="ATP-synt_8"/>
    <property type="match status" value="1"/>
</dbReference>
<evidence type="ECO:0000256" key="8">
    <source>
        <dbReference type="ARBA" id="ARBA00023065"/>
    </source>
</evidence>
<evidence type="ECO:0000256" key="4">
    <source>
        <dbReference type="ARBA" id="ARBA00022547"/>
    </source>
</evidence>
<accession>Q69I67</accession>
<evidence type="ECO:0000256" key="2">
    <source>
        <dbReference type="ARBA" id="ARBA00008892"/>
    </source>
</evidence>
<comment type="similarity">
    <text evidence="2 12">Belongs to the ATPase protein 8 family.</text>
</comment>
<evidence type="ECO:0000256" key="13">
    <source>
        <dbReference type="SAM" id="SignalP"/>
    </source>
</evidence>
<evidence type="ECO:0000256" key="6">
    <source>
        <dbReference type="ARBA" id="ARBA00022781"/>
    </source>
</evidence>
<evidence type="ECO:0000256" key="9">
    <source>
        <dbReference type="ARBA" id="ARBA00023128"/>
    </source>
</evidence>
<dbReference type="GO" id="GO:0015986">
    <property type="term" value="P:proton motive force-driven ATP synthesis"/>
    <property type="evidence" value="ECO:0007669"/>
    <property type="project" value="InterPro"/>
</dbReference>
<dbReference type="AlphaFoldDB" id="Q69I67"/>
<protein>
    <recommendedName>
        <fullName evidence="12">ATP synthase complex subunit 8</fullName>
    </recommendedName>
</protein>
<dbReference type="PANTHER" id="PTHR39937">
    <property type="entry name" value="ATP SYNTHASE PROTEIN 8"/>
    <property type="match status" value="1"/>
</dbReference>